<dbReference type="InterPro" id="IPR001638">
    <property type="entry name" value="Solute-binding_3/MltF_N"/>
</dbReference>
<evidence type="ECO:0000313" key="5">
    <source>
        <dbReference type="Proteomes" id="UP000693892"/>
    </source>
</evidence>
<dbReference type="PANTHER" id="PTHR35936">
    <property type="entry name" value="MEMBRANE-BOUND LYTIC MUREIN TRANSGLYCOSYLASE F"/>
    <property type="match status" value="1"/>
</dbReference>
<gene>
    <name evidence="4" type="primary">yxeM</name>
    <name evidence="4" type="ORF">LEUCIP111803_02223</name>
</gene>
<keyword evidence="1 2" id="KW-0732">Signal</keyword>
<name>A0A916NWP9_9MICO</name>
<protein>
    <submittedName>
        <fullName evidence="4">Amino-acid-binding protein YxeM</fullName>
    </submittedName>
</protein>
<dbReference type="AlphaFoldDB" id="A0A916NWP9"/>
<comment type="caution">
    <text evidence="4">The sequence shown here is derived from an EMBL/GenBank/DDBJ whole genome shotgun (WGS) entry which is preliminary data.</text>
</comment>
<proteinExistence type="predicted"/>
<dbReference type="EMBL" id="CAJVAP010000031">
    <property type="protein sequence ID" value="CAG7618665.1"/>
    <property type="molecule type" value="Genomic_DNA"/>
</dbReference>
<evidence type="ECO:0000256" key="2">
    <source>
        <dbReference type="SAM" id="SignalP"/>
    </source>
</evidence>
<feature type="signal peptide" evidence="2">
    <location>
        <begin position="1"/>
        <end position="25"/>
    </location>
</feature>
<reference evidence="4" key="1">
    <citation type="submission" date="2021-06" db="EMBL/GenBank/DDBJ databases">
        <authorList>
            <person name="Criscuolo A."/>
        </authorList>
    </citation>
    <scope>NUCLEOTIDE SEQUENCE</scope>
    <source>
        <strain evidence="4">CIP111803</strain>
    </source>
</reference>
<feature type="chain" id="PRO_5039079825" evidence="2">
    <location>
        <begin position="26"/>
        <end position="285"/>
    </location>
</feature>
<evidence type="ECO:0000313" key="4">
    <source>
        <dbReference type="EMBL" id="CAG7618665.1"/>
    </source>
</evidence>
<dbReference type="PANTHER" id="PTHR35936:SF19">
    <property type="entry name" value="AMINO-ACID-BINDING PROTEIN YXEM-RELATED"/>
    <property type="match status" value="1"/>
</dbReference>
<dbReference type="PROSITE" id="PS51257">
    <property type="entry name" value="PROKAR_LIPOPROTEIN"/>
    <property type="match status" value="1"/>
</dbReference>
<dbReference type="Pfam" id="PF00497">
    <property type="entry name" value="SBP_bac_3"/>
    <property type="match status" value="1"/>
</dbReference>
<dbReference type="Proteomes" id="UP000693892">
    <property type="component" value="Unassembled WGS sequence"/>
</dbReference>
<sequence>MTRLTRTTAALGALTIAALGLSACASGGGAEAAESAGAETLVVGTSGAVKPYTFYDEDDNLTGYDIEVLKLIDEKLDDVAFEFQATDFPGLFPALDAGRFNIVANNLSTTEERREKYDFSDPYIEAVFGIVQQTGKGVAGLTTIDQLAGKRTYGTPGLNYTKMLEAYNEANPDAQIEIEYTELELQQQFQGLATGAVDFIFSEQVVFTGYGADAGLDVDFTQLDSDYLVDTYGTNLYSAFAFSRATDQSAVIEEINGALGELIADGTLAELSAEFFGGIDVTPRS</sequence>
<keyword evidence="5" id="KW-1185">Reference proteome</keyword>
<feature type="domain" description="Solute-binding protein family 3/N-terminal" evidence="3">
    <location>
        <begin position="40"/>
        <end position="279"/>
    </location>
</feature>
<evidence type="ECO:0000256" key="1">
    <source>
        <dbReference type="ARBA" id="ARBA00022729"/>
    </source>
</evidence>
<organism evidence="4 5">
    <name type="scientific">Leucobacter soli</name>
    <dbReference type="NCBI Taxonomy" id="2812850"/>
    <lineage>
        <taxon>Bacteria</taxon>
        <taxon>Bacillati</taxon>
        <taxon>Actinomycetota</taxon>
        <taxon>Actinomycetes</taxon>
        <taxon>Micrococcales</taxon>
        <taxon>Microbacteriaceae</taxon>
        <taxon>Leucobacter</taxon>
    </lineage>
</organism>
<dbReference type="SMART" id="SM00062">
    <property type="entry name" value="PBPb"/>
    <property type="match status" value="1"/>
</dbReference>
<evidence type="ECO:0000259" key="3">
    <source>
        <dbReference type="SMART" id="SM00062"/>
    </source>
</evidence>
<accession>A0A916NWP9</accession>
<dbReference type="RefSeq" id="WP_218116153.1">
    <property type="nucleotide sequence ID" value="NZ_CAJVAP010000031.1"/>
</dbReference>